<dbReference type="Pfam" id="PF00071">
    <property type="entry name" value="Ras"/>
    <property type="match status" value="1"/>
</dbReference>
<dbReference type="InterPro" id="IPR005225">
    <property type="entry name" value="Small_GTP-bd"/>
</dbReference>
<dbReference type="SMART" id="SM00175">
    <property type="entry name" value="RAB"/>
    <property type="match status" value="1"/>
</dbReference>
<dbReference type="PROSITE" id="PS51419">
    <property type="entry name" value="RAB"/>
    <property type="match status" value="1"/>
</dbReference>
<keyword evidence="2" id="KW-0547">Nucleotide-binding</keyword>
<evidence type="ECO:0000256" key="7">
    <source>
        <dbReference type="ARBA" id="ARBA00037868"/>
    </source>
</evidence>
<dbReference type="SMART" id="SM00173">
    <property type="entry name" value="RAS"/>
    <property type="match status" value="1"/>
</dbReference>
<dbReference type="SMART" id="SM00174">
    <property type="entry name" value="RHO"/>
    <property type="match status" value="1"/>
</dbReference>
<dbReference type="GO" id="GO:0032482">
    <property type="term" value="P:Rab protein signal transduction"/>
    <property type="evidence" value="ECO:0007669"/>
    <property type="project" value="InterPro"/>
</dbReference>
<dbReference type="SMART" id="SM00176">
    <property type="entry name" value="RAN"/>
    <property type="match status" value="1"/>
</dbReference>
<dbReference type="AlphaFoldDB" id="A0AAV4RZY9"/>
<gene>
    <name evidence="8" type="primary">RAB33B</name>
    <name evidence="8" type="ORF">CEXT_501141</name>
</gene>
<dbReference type="GO" id="GO:0005525">
    <property type="term" value="F:GTP binding"/>
    <property type="evidence" value="ECO:0007669"/>
    <property type="project" value="UniProtKB-KW"/>
</dbReference>
<dbReference type="NCBIfam" id="TIGR00231">
    <property type="entry name" value="small_GTP"/>
    <property type="match status" value="1"/>
</dbReference>
<dbReference type="PRINTS" id="PR00449">
    <property type="entry name" value="RASTRNSFRMNG"/>
</dbReference>
<evidence type="ECO:0000313" key="8">
    <source>
        <dbReference type="EMBL" id="GIY25722.1"/>
    </source>
</evidence>
<keyword evidence="4" id="KW-0472">Membrane</keyword>
<keyword evidence="3" id="KW-0342">GTP-binding</keyword>
<evidence type="ECO:0000256" key="2">
    <source>
        <dbReference type="ARBA" id="ARBA00022741"/>
    </source>
</evidence>
<comment type="similarity">
    <text evidence="1">Belongs to the small GTPase superfamily. Rab family.</text>
</comment>
<sequence length="233" mass="26330">MSAPTSTRFDGHSVSFEKQKRIFKIIVIGDSNVGKTCLTFRFCGGKFPTRTEATIGVDFRERQVVVDGESIKLQLWDTAGQEKFRQSMIPHYYRNVHAVVFVYDVTKMISFQNLSHWISEFKHHQGNSPDIPKILVGNKCDCKENIAVNTNMAQKFADTYDMPLFETSAIDDSEADHVDAIFMTLAHKLKNCKPMMPSSLSPSYASYSSTSGPLRLTRKDLEVTTEENSCCMC</sequence>
<reference evidence="8 9" key="1">
    <citation type="submission" date="2021-06" db="EMBL/GenBank/DDBJ databases">
        <title>Caerostris extrusa draft genome.</title>
        <authorList>
            <person name="Kono N."/>
            <person name="Arakawa K."/>
        </authorList>
    </citation>
    <scope>NUCLEOTIDE SEQUENCE [LARGE SCALE GENOMIC DNA]</scope>
</reference>
<dbReference type="SUPFAM" id="SSF52540">
    <property type="entry name" value="P-loop containing nucleoside triphosphate hydrolases"/>
    <property type="match status" value="1"/>
</dbReference>
<evidence type="ECO:0000256" key="1">
    <source>
        <dbReference type="ARBA" id="ARBA00006270"/>
    </source>
</evidence>
<evidence type="ECO:0000256" key="6">
    <source>
        <dbReference type="ARBA" id="ARBA00023289"/>
    </source>
</evidence>
<dbReference type="PROSITE" id="PS51420">
    <property type="entry name" value="RHO"/>
    <property type="match status" value="1"/>
</dbReference>
<evidence type="ECO:0000256" key="4">
    <source>
        <dbReference type="ARBA" id="ARBA00023136"/>
    </source>
</evidence>
<accession>A0AAV4RZY9</accession>
<dbReference type="PANTHER" id="PTHR47978">
    <property type="match status" value="1"/>
</dbReference>
<dbReference type="Proteomes" id="UP001054945">
    <property type="component" value="Unassembled WGS sequence"/>
</dbReference>
<keyword evidence="5" id="KW-0449">Lipoprotein</keyword>
<keyword evidence="6" id="KW-0636">Prenylation</keyword>
<dbReference type="EMBL" id="BPLR01008570">
    <property type="protein sequence ID" value="GIY25722.1"/>
    <property type="molecule type" value="Genomic_DNA"/>
</dbReference>
<comment type="caution">
    <text evidence="8">The sequence shown here is derived from an EMBL/GenBank/DDBJ whole genome shotgun (WGS) entry which is preliminary data.</text>
</comment>
<dbReference type="CDD" id="cd04115">
    <property type="entry name" value="Rab33B_Rab33A"/>
    <property type="match status" value="1"/>
</dbReference>
<evidence type="ECO:0000256" key="3">
    <source>
        <dbReference type="ARBA" id="ARBA00023134"/>
    </source>
</evidence>
<dbReference type="InterPro" id="IPR001806">
    <property type="entry name" value="Small_GTPase"/>
</dbReference>
<dbReference type="PROSITE" id="PS51421">
    <property type="entry name" value="RAS"/>
    <property type="match status" value="1"/>
</dbReference>
<dbReference type="GO" id="GO:0003924">
    <property type="term" value="F:GTPase activity"/>
    <property type="evidence" value="ECO:0007669"/>
    <property type="project" value="InterPro"/>
</dbReference>
<dbReference type="InterPro" id="IPR027417">
    <property type="entry name" value="P-loop_NTPase"/>
</dbReference>
<comment type="subcellular location">
    <subcellularLocation>
        <location evidence="7">Endomembrane system</location>
        <topology evidence="7">Lipid-anchor</topology>
    </subcellularLocation>
</comment>
<dbReference type="InterPro" id="IPR041822">
    <property type="entry name" value="Rab33A/B"/>
</dbReference>
<dbReference type="GO" id="GO:0012505">
    <property type="term" value="C:endomembrane system"/>
    <property type="evidence" value="ECO:0007669"/>
    <property type="project" value="UniProtKB-SubCell"/>
</dbReference>
<protein>
    <submittedName>
        <fullName evidence="8">Ras-related protein Rab-33B</fullName>
    </submittedName>
</protein>
<evidence type="ECO:0000313" key="9">
    <source>
        <dbReference type="Proteomes" id="UP001054945"/>
    </source>
</evidence>
<keyword evidence="9" id="KW-1185">Reference proteome</keyword>
<organism evidence="8 9">
    <name type="scientific">Caerostris extrusa</name>
    <name type="common">Bark spider</name>
    <name type="synonym">Caerostris bankana</name>
    <dbReference type="NCBI Taxonomy" id="172846"/>
    <lineage>
        <taxon>Eukaryota</taxon>
        <taxon>Metazoa</taxon>
        <taxon>Ecdysozoa</taxon>
        <taxon>Arthropoda</taxon>
        <taxon>Chelicerata</taxon>
        <taxon>Arachnida</taxon>
        <taxon>Araneae</taxon>
        <taxon>Araneomorphae</taxon>
        <taxon>Entelegynae</taxon>
        <taxon>Araneoidea</taxon>
        <taxon>Araneidae</taxon>
        <taxon>Caerostris</taxon>
    </lineage>
</organism>
<dbReference type="Gene3D" id="3.40.50.300">
    <property type="entry name" value="P-loop containing nucleotide triphosphate hydrolases"/>
    <property type="match status" value="1"/>
</dbReference>
<dbReference type="FunFam" id="3.40.50.300:FF:002685">
    <property type="entry name" value="RAB33A, member RAS oncogene family"/>
    <property type="match status" value="1"/>
</dbReference>
<proteinExistence type="inferred from homology"/>
<evidence type="ECO:0000256" key="5">
    <source>
        <dbReference type="ARBA" id="ARBA00023288"/>
    </source>
</evidence>
<name>A0AAV4RZY9_CAEEX</name>